<evidence type="ECO:0000313" key="2">
    <source>
        <dbReference type="EMBL" id="AOG16273.1"/>
    </source>
</evidence>
<dbReference type="PROSITE" id="PS51154">
    <property type="entry name" value="MACRO"/>
    <property type="match status" value="1"/>
</dbReference>
<dbReference type="PANTHER" id="PTHR12521">
    <property type="entry name" value="PROTEIN C6ORF130"/>
    <property type="match status" value="1"/>
</dbReference>
<name>A0A1W5N0E8_9CAUD</name>
<evidence type="ECO:0000313" key="3">
    <source>
        <dbReference type="Proteomes" id="UP000223496"/>
    </source>
</evidence>
<dbReference type="Pfam" id="PF01661">
    <property type="entry name" value="Macro"/>
    <property type="match status" value="1"/>
</dbReference>
<feature type="domain" description="Macro" evidence="1">
    <location>
        <begin position="1"/>
        <end position="165"/>
    </location>
</feature>
<sequence length="165" mass="18193">MKMIIKEIKGNAVELFLKRKVHLIHGCNCYCNMGAGIAKEVKHKIPGAFKIDALTMKGDQRKLGTNSIYMTEEGQIVFNAYTQFKFWGTGPQVDYDAIRSCFVSAVERASAFPEKLPIVTPLIGAGLAGGDWLRISAIIDECTGDYPIIVVHFDPSVDPRKADLS</sequence>
<dbReference type="SUPFAM" id="SSF52949">
    <property type="entry name" value="Macro domain-like"/>
    <property type="match status" value="1"/>
</dbReference>
<proteinExistence type="predicted"/>
<dbReference type="PANTHER" id="PTHR12521:SF0">
    <property type="entry name" value="ADP-RIBOSE GLYCOHYDROLASE OARD1"/>
    <property type="match status" value="1"/>
</dbReference>
<accession>A0A1W5N0E8</accession>
<dbReference type="GO" id="GO:0140291">
    <property type="term" value="P:peptidyl-glutamate ADP-deribosylation"/>
    <property type="evidence" value="ECO:0007669"/>
    <property type="project" value="TreeGrafter"/>
</dbReference>
<protein>
    <recommendedName>
        <fullName evidence="1">Macro domain-containing protein</fullName>
    </recommendedName>
</protein>
<dbReference type="Gene3D" id="3.40.220.10">
    <property type="entry name" value="Leucine Aminopeptidase, subunit E, domain 1"/>
    <property type="match status" value="1"/>
</dbReference>
<dbReference type="Proteomes" id="UP000223496">
    <property type="component" value="Segment"/>
</dbReference>
<evidence type="ECO:0000259" key="1">
    <source>
        <dbReference type="PROSITE" id="PS51154"/>
    </source>
</evidence>
<organism evidence="2 3">
    <name type="scientific">Cronobacter phage vB_CsaM_leB</name>
    <dbReference type="NCBI Taxonomy" id="1885242"/>
    <lineage>
        <taxon>Viruses</taxon>
        <taxon>Duplodnaviria</taxon>
        <taxon>Heunggongvirae</taxon>
        <taxon>Uroviricota</taxon>
        <taxon>Caudoviricetes</taxon>
        <taxon>Pantevenvirales</taxon>
        <taxon>Straboviridae</taxon>
        <taxon>Pseudotevenvirus</taxon>
        <taxon>Pseudotevenvirus leb</taxon>
    </lineage>
</organism>
<gene>
    <name evidence="2" type="ORF">B_147</name>
</gene>
<dbReference type="InterPro" id="IPR050892">
    <property type="entry name" value="ADP-ribose_metab_enzymes"/>
</dbReference>
<dbReference type="EMBL" id="KX431559">
    <property type="protein sequence ID" value="AOG16273.1"/>
    <property type="molecule type" value="Genomic_DNA"/>
</dbReference>
<reference evidence="2 3" key="1">
    <citation type="journal article" date="2017" name="Int. J. Food Microbiol.">
        <title>Investigating the biocontrol and anti-biofilm potential of a three phage cocktail against Cronobacter sakazakii in different brands of infant formula.</title>
        <authorList>
            <person name="Endersen L."/>
            <person name="Buttimer C."/>
            <person name="Nevin E."/>
            <person name="Coffey A."/>
            <person name="Neve H."/>
            <person name="Oliveira H."/>
            <person name="Lavigne R."/>
            <person name="O'Mahony J."/>
        </authorList>
    </citation>
    <scope>NUCLEOTIDE SEQUENCE [LARGE SCALE GENOMIC DNA]</scope>
</reference>
<dbReference type="InterPro" id="IPR043472">
    <property type="entry name" value="Macro_dom-like"/>
</dbReference>
<keyword evidence="3" id="KW-1185">Reference proteome</keyword>
<dbReference type="InterPro" id="IPR002589">
    <property type="entry name" value="Macro_dom"/>
</dbReference>